<name>A0A8J3J1A6_9ACTN</name>
<reference evidence="2" key="1">
    <citation type="submission" date="2021-01" db="EMBL/GenBank/DDBJ databases">
        <title>Whole genome shotgun sequence of Actinocatenispora rupis NBRC 107355.</title>
        <authorList>
            <person name="Komaki H."/>
            <person name="Tamura T."/>
        </authorList>
    </citation>
    <scope>NUCLEOTIDE SEQUENCE</scope>
    <source>
        <strain evidence="2">NBRC 107355</strain>
    </source>
</reference>
<dbReference type="Proteomes" id="UP000612808">
    <property type="component" value="Unassembled WGS sequence"/>
</dbReference>
<protein>
    <submittedName>
        <fullName evidence="2">Uncharacterized protein</fullName>
    </submittedName>
</protein>
<dbReference type="AlphaFoldDB" id="A0A8J3J1A6"/>
<sequence length="69" mass="7255">MTPPPVSTQHCDGTTFPVRVPGRVAEPGRPPVAPAADLGQYQRLAVARYVMSRSVLIASITAAVAAWTP</sequence>
<evidence type="ECO:0000313" key="2">
    <source>
        <dbReference type="EMBL" id="GID10157.1"/>
    </source>
</evidence>
<evidence type="ECO:0000256" key="1">
    <source>
        <dbReference type="SAM" id="MobiDB-lite"/>
    </source>
</evidence>
<organism evidence="2 3">
    <name type="scientific">Actinocatenispora rupis</name>
    <dbReference type="NCBI Taxonomy" id="519421"/>
    <lineage>
        <taxon>Bacteria</taxon>
        <taxon>Bacillati</taxon>
        <taxon>Actinomycetota</taxon>
        <taxon>Actinomycetes</taxon>
        <taxon>Micromonosporales</taxon>
        <taxon>Micromonosporaceae</taxon>
        <taxon>Actinocatenispora</taxon>
    </lineage>
</organism>
<gene>
    <name evidence="2" type="ORF">Aru02nite_10460</name>
</gene>
<proteinExistence type="predicted"/>
<dbReference type="EMBL" id="BOMB01000004">
    <property type="protein sequence ID" value="GID10157.1"/>
    <property type="molecule type" value="Genomic_DNA"/>
</dbReference>
<comment type="caution">
    <text evidence="2">The sequence shown here is derived from an EMBL/GenBank/DDBJ whole genome shotgun (WGS) entry which is preliminary data.</text>
</comment>
<feature type="region of interest" description="Disordered" evidence="1">
    <location>
        <begin position="1"/>
        <end position="25"/>
    </location>
</feature>
<accession>A0A8J3J1A6</accession>
<keyword evidence="3" id="KW-1185">Reference proteome</keyword>
<evidence type="ECO:0000313" key="3">
    <source>
        <dbReference type="Proteomes" id="UP000612808"/>
    </source>
</evidence>